<evidence type="ECO:0000313" key="1">
    <source>
        <dbReference type="EMBL" id="BCK01641.1"/>
    </source>
</evidence>
<organism evidence="1 2">
    <name type="scientific">Anaerocolumna chitinilytica</name>
    <dbReference type="NCBI Taxonomy" id="1727145"/>
    <lineage>
        <taxon>Bacteria</taxon>
        <taxon>Bacillati</taxon>
        <taxon>Bacillota</taxon>
        <taxon>Clostridia</taxon>
        <taxon>Lachnospirales</taxon>
        <taxon>Lachnospiraceae</taxon>
        <taxon>Anaerocolumna</taxon>
    </lineage>
</organism>
<reference evidence="1 2" key="1">
    <citation type="submission" date="2020-08" db="EMBL/GenBank/DDBJ databases">
        <title>Draft genome sequencing of an Anaerocolumna strain isolated from anoxic soil subjected to BSD treatment.</title>
        <authorList>
            <person name="Uek A."/>
            <person name="Tonouchi A."/>
        </authorList>
    </citation>
    <scope>NUCLEOTIDE SEQUENCE [LARGE SCALE GENOMIC DNA]</scope>
    <source>
        <strain evidence="1 2">CTTW</strain>
    </source>
</reference>
<reference evidence="1 2" key="2">
    <citation type="submission" date="2020-08" db="EMBL/GenBank/DDBJ databases">
        <authorList>
            <person name="Ueki A."/>
            <person name="Tonouchi A."/>
        </authorList>
    </citation>
    <scope>NUCLEOTIDE SEQUENCE [LARGE SCALE GENOMIC DNA]</scope>
    <source>
        <strain evidence="1 2">CTTW</strain>
    </source>
</reference>
<dbReference type="Proteomes" id="UP000515703">
    <property type="component" value="Chromosome"/>
</dbReference>
<dbReference type="RefSeq" id="WP_185257184.1">
    <property type="nucleotide sequence ID" value="NZ_AP023368.1"/>
</dbReference>
<name>A0A7M3SAM3_9FIRM</name>
<dbReference type="EMBL" id="AP023368">
    <property type="protein sequence ID" value="BCK01641.1"/>
    <property type="molecule type" value="Genomic_DNA"/>
</dbReference>
<sequence length="93" mass="10811">MTKADLKTGYRVQLKNNRTYIVIKDCDTNLYEHQDIVFANSNGFVVGDGYDDSLKSYNDSNYDICFVYDKPGMRNLLILSEKGMLLWKRESIK</sequence>
<proteinExistence type="predicted"/>
<dbReference type="KEGG" id="acht:bsdcttw_46810"/>
<accession>A0A7M3SAM3</accession>
<protein>
    <submittedName>
        <fullName evidence="1">Uncharacterized protein</fullName>
    </submittedName>
</protein>
<evidence type="ECO:0000313" key="2">
    <source>
        <dbReference type="Proteomes" id="UP000515703"/>
    </source>
</evidence>
<keyword evidence="2" id="KW-1185">Reference proteome</keyword>
<dbReference type="AlphaFoldDB" id="A0A7M3SAM3"/>
<gene>
    <name evidence="1" type="ORF">bsdcttw_46810</name>
</gene>